<protein>
    <recommendedName>
        <fullName evidence="3">RNA polymerase sigma-70 region 4 domain-containing protein</fullName>
    </recommendedName>
</protein>
<dbReference type="Proteomes" id="UP000074294">
    <property type="component" value="Unassembled WGS sequence"/>
</dbReference>
<evidence type="ECO:0000313" key="1">
    <source>
        <dbReference type="EMBL" id="KUO39648.1"/>
    </source>
</evidence>
<proteinExistence type="predicted"/>
<dbReference type="STRING" id="1776334.APZ16_03120"/>
<name>A0A147JT19_HADYE</name>
<accession>A0A147JT19</accession>
<dbReference type="InterPro" id="IPR013324">
    <property type="entry name" value="RNA_pol_sigma_r3/r4-like"/>
</dbReference>
<dbReference type="AlphaFoldDB" id="A0A147JT19"/>
<gene>
    <name evidence="1" type="ORF">APZ16_03120</name>
</gene>
<organism evidence="1 2">
    <name type="scientific">Hadarchaeum yellowstonense</name>
    <dbReference type="NCBI Taxonomy" id="1776334"/>
    <lineage>
        <taxon>Archaea</taxon>
        <taxon>Methanobacteriati</taxon>
        <taxon>Candidatus Hadarchaeota</taxon>
        <taxon>Candidatus Hadarchaeia</taxon>
        <taxon>Candidatus Hadarchaeales</taxon>
        <taxon>Candidatus Hadarchaeaceae</taxon>
        <taxon>Candidatus Hadarchaeum</taxon>
    </lineage>
</organism>
<evidence type="ECO:0000313" key="2">
    <source>
        <dbReference type="Proteomes" id="UP000074294"/>
    </source>
</evidence>
<sequence>MFPKIGNKEMTGLEGEETLKAESWLRNNLLAKVLLERSHLDEKTLKALLLYYWSENPTFEDIAKKLKINRSGAWKRWKKGQNAIMRSFYTIELAIYSGILEKETAEILIDDLIDYSELAKGAGNVEEIRDRIERRMVQLARNLRG</sequence>
<evidence type="ECO:0008006" key="3">
    <source>
        <dbReference type="Google" id="ProtNLM"/>
    </source>
</evidence>
<dbReference type="EMBL" id="LQMQ01000057">
    <property type="protein sequence ID" value="KUO39648.1"/>
    <property type="molecule type" value="Genomic_DNA"/>
</dbReference>
<comment type="caution">
    <text evidence="1">The sequence shown here is derived from an EMBL/GenBank/DDBJ whole genome shotgun (WGS) entry which is preliminary data.</text>
</comment>
<reference evidence="1 2" key="1">
    <citation type="journal article" date="2016" name="Nat. Microbiol.">
        <title>Genomic inference of the metabolism of cosmopolitan subsurface Archaea, Hadesarchaea.</title>
        <authorList>
            <person name="Baker B.J."/>
            <person name="Saw J.H."/>
            <person name="Lind A.E."/>
            <person name="Lazar C.S."/>
            <person name="Hinrichs K.-U."/>
            <person name="Teske A.P."/>
            <person name="Ettema T.J."/>
        </authorList>
    </citation>
    <scope>NUCLEOTIDE SEQUENCE [LARGE SCALE GENOMIC DNA]</scope>
</reference>
<dbReference type="SUPFAM" id="SSF88659">
    <property type="entry name" value="Sigma3 and sigma4 domains of RNA polymerase sigma factors"/>
    <property type="match status" value="1"/>
</dbReference>